<accession>A0A6A6UHW4</accession>
<feature type="domain" description="Acyl-CoA thioesterase-like C-terminal" evidence="4">
    <location>
        <begin position="214"/>
        <end position="316"/>
    </location>
</feature>
<dbReference type="Gene3D" id="2.40.160.210">
    <property type="entry name" value="Acyl-CoA thioesterase, double hotdog domain"/>
    <property type="match status" value="1"/>
</dbReference>
<keyword evidence="6" id="KW-1185">Reference proteome</keyword>
<evidence type="ECO:0000256" key="2">
    <source>
        <dbReference type="ARBA" id="ARBA00022801"/>
    </source>
</evidence>
<evidence type="ECO:0000313" key="6">
    <source>
        <dbReference type="Proteomes" id="UP000799302"/>
    </source>
</evidence>
<dbReference type="Pfam" id="PF13622">
    <property type="entry name" value="4HBT_3"/>
    <property type="match status" value="1"/>
</dbReference>
<dbReference type="GO" id="GO:0006637">
    <property type="term" value="P:acyl-CoA metabolic process"/>
    <property type="evidence" value="ECO:0007669"/>
    <property type="project" value="InterPro"/>
</dbReference>
<dbReference type="GO" id="GO:0005782">
    <property type="term" value="C:peroxisomal matrix"/>
    <property type="evidence" value="ECO:0007669"/>
    <property type="project" value="UniProtKB-SubCell"/>
</dbReference>
<dbReference type="Proteomes" id="UP000799302">
    <property type="component" value="Unassembled WGS sequence"/>
</dbReference>
<dbReference type="Pfam" id="PF20789">
    <property type="entry name" value="4HBT_3C"/>
    <property type="match status" value="1"/>
</dbReference>
<dbReference type="GO" id="GO:0009062">
    <property type="term" value="P:fatty acid catabolic process"/>
    <property type="evidence" value="ECO:0007669"/>
    <property type="project" value="TreeGrafter"/>
</dbReference>
<proteinExistence type="inferred from homology"/>
<dbReference type="InterPro" id="IPR049450">
    <property type="entry name" value="ACOT8-like_C"/>
</dbReference>
<dbReference type="CDD" id="cd03444">
    <property type="entry name" value="Thioesterase_II_repeat1"/>
    <property type="match status" value="1"/>
</dbReference>
<name>A0A6A6UHW4_9PEZI</name>
<dbReference type="PANTHER" id="PTHR11066:SF64">
    <property type="entry name" value="ACYL-COA THIOESTERASE (AFU_ORTHOLOGUE AFUA_1G12060)"/>
    <property type="match status" value="1"/>
</dbReference>
<dbReference type="GO" id="GO:0016853">
    <property type="term" value="F:isomerase activity"/>
    <property type="evidence" value="ECO:0007669"/>
    <property type="project" value="UniProtKB-KW"/>
</dbReference>
<dbReference type="CDD" id="cd03445">
    <property type="entry name" value="Thioesterase_II_repeat2"/>
    <property type="match status" value="1"/>
</dbReference>
<dbReference type="InterPro" id="IPR042171">
    <property type="entry name" value="Acyl-CoA_hotdog"/>
</dbReference>
<dbReference type="PANTHER" id="PTHR11066">
    <property type="entry name" value="ACYL-COA THIOESTERASE"/>
    <property type="match status" value="1"/>
</dbReference>
<keyword evidence="2" id="KW-0378">Hydrolase</keyword>
<comment type="similarity">
    <text evidence="1">Belongs to the C/M/P thioester hydrolase family.</text>
</comment>
<reference evidence="5" key="1">
    <citation type="journal article" date="2020" name="Stud. Mycol.">
        <title>101 Dothideomycetes genomes: a test case for predicting lifestyles and emergence of pathogens.</title>
        <authorList>
            <person name="Haridas S."/>
            <person name="Albert R."/>
            <person name="Binder M."/>
            <person name="Bloem J."/>
            <person name="Labutti K."/>
            <person name="Salamov A."/>
            <person name="Andreopoulos B."/>
            <person name="Baker S."/>
            <person name="Barry K."/>
            <person name="Bills G."/>
            <person name="Bluhm B."/>
            <person name="Cannon C."/>
            <person name="Castanera R."/>
            <person name="Culley D."/>
            <person name="Daum C."/>
            <person name="Ezra D."/>
            <person name="Gonzalez J."/>
            <person name="Henrissat B."/>
            <person name="Kuo A."/>
            <person name="Liang C."/>
            <person name="Lipzen A."/>
            <person name="Lutzoni F."/>
            <person name="Magnuson J."/>
            <person name="Mondo S."/>
            <person name="Nolan M."/>
            <person name="Ohm R."/>
            <person name="Pangilinan J."/>
            <person name="Park H.-J."/>
            <person name="Ramirez L."/>
            <person name="Alfaro M."/>
            <person name="Sun H."/>
            <person name="Tritt A."/>
            <person name="Yoshinaga Y."/>
            <person name="Zwiers L.-H."/>
            <person name="Turgeon B."/>
            <person name="Goodwin S."/>
            <person name="Spatafora J."/>
            <person name="Crous P."/>
            <person name="Grigoriev I."/>
        </authorList>
    </citation>
    <scope>NUCLEOTIDE SEQUENCE</scope>
    <source>
        <strain evidence="5">CBS 115976</strain>
    </source>
</reference>
<dbReference type="EMBL" id="MU004234">
    <property type="protein sequence ID" value="KAF2670464.1"/>
    <property type="molecule type" value="Genomic_DNA"/>
</dbReference>
<protein>
    <submittedName>
        <fullName evidence="5">Thioesterase/thiol ester dehydrase-isomerase</fullName>
    </submittedName>
</protein>
<evidence type="ECO:0000259" key="4">
    <source>
        <dbReference type="Pfam" id="PF20789"/>
    </source>
</evidence>
<organism evidence="5 6">
    <name type="scientific">Microthyrium microscopicum</name>
    <dbReference type="NCBI Taxonomy" id="703497"/>
    <lineage>
        <taxon>Eukaryota</taxon>
        <taxon>Fungi</taxon>
        <taxon>Dikarya</taxon>
        <taxon>Ascomycota</taxon>
        <taxon>Pezizomycotina</taxon>
        <taxon>Dothideomycetes</taxon>
        <taxon>Dothideomycetes incertae sedis</taxon>
        <taxon>Microthyriales</taxon>
        <taxon>Microthyriaceae</taxon>
        <taxon>Microthyrium</taxon>
    </lineage>
</organism>
<feature type="domain" description="Acyl-CoA thioesterase-like N-terminal HotDog" evidence="3">
    <location>
        <begin position="47"/>
        <end position="124"/>
    </location>
</feature>
<dbReference type="InterPro" id="IPR029069">
    <property type="entry name" value="HotDog_dom_sf"/>
</dbReference>
<dbReference type="AlphaFoldDB" id="A0A6A6UHW4"/>
<evidence type="ECO:0000313" key="5">
    <source>
        <dbReference type="EMBL" id="KAF2670464.1"/>
    </source>
</evidence>
<keyword evidence="5" id="KW-0413">Isomerase</keyword>
<sequence length="347" mass="38669">MTRPKLKAQWFNGNDYTPFTTLFSLHKIDDSTYESAHPAFGPGNSTRAFGGHVYAQSALAASKSVPEGFVLHSITGHFLQLGFTNVPFTYTISPIRDGAGYVQRRVDVSQKRTKGLMFTAVCSFKRPEKSQATRTLDGRLEERYALLKGRGPESWAEAPSIDSPFWWEAAKEFGEDKFPGLDMRKVDMDAYNKDRMTLERRQLMFYRVLGDMPDAKEGPNLHAIAHLYASDRNGLFPIANFLGKGDEYSAIASLSFTVVLHAEAEELGLIDADGKAKWFCVELAIDHIGHGRGLMVERLWDVQSGKPVASTMQDGLLRLKPGIKQGLVGENTIFADNDKRLAKSEKL</sequence>
<evidence type="ECO:0000256" key="1">
    <source>
        <dbReference type="ARBA" id="ARBA00006538"/>
    </source>
</evidence>
<dbReference type="InterPro" id="IPR049449">
    <property type="entry name" value="TesB_ACOT8-like_N"/>
</dbReference>
<dbReference type="OrthoDB" id="68328at2759"/>
<evidence type="ECO:0000259" key="3">
    <source>
        <dbReference type="Pfam" id="PF13622"/>
    </source>
</evidence>
<gene>
    <name evidence="5" type="ORF">BT63DRAFT_424412</name>
</gene>
<dbReference type="GO" id="GO:0047617">
    <property type="term" value="F:fatty acyl-CoA hydrolase activity"/>
    <property type="evidence" value="ECO:0007669"/>
    <property type="project" value="InterPro"/>
</dbReference>
<dbReference type="InterPro" id="IPR003703">
    <property type="entry name" value="Acyl_CoA_thio"/>
</dbReference>
<dbReference type="SUPFAM" id="SSF54637">
    <property type="entry name" value="Thioesterase/thiol ester dehydrase-isomerase"/>
    <property type="match status" value="2"/>
</dbReference>